<organism evidence="10 11">
    <name type="scientific">Mycena pura</name>
    <dbReference type="NCBI Taxonomy" id="153505"/>
    <lineage>
        <taxon>Eukaryota</taxon>
        <taxon>Fungi</taxon>
        <taxon>Dikarya</taxon>
        <taxon>Basidiomycota</taxon>
        <taxon>Agaricomycotina</taxon>
        <taxon>Agaricomycetes</taxon>
        <taxon>Agaricomycetidae</taxon>
        <taxon>Agaricales</taxon>
        <taxon>Marasmiineae</taxon>
        <taxon>Mycenaceae</taxon>
        <taxon>Mycena</taxon>
    </lineage>
</organism>
<evidence type="ECO:0000256" key="8">
    <source>
        <dbReference type="SAM" id="MobiDB-lite"/>
    </source>
</evidence>
<feature type="domain" description="RING-type" evidence="9">
    <location>
        <begin position="330"/>
        <end position="544"/>
    </location>
</feature>
<evidence type="ECO:0000313" key="11">
    <source>
        <dbReference type="Proteomes" id="UP001219525"/>
    </source>
</evidence>
<dbReference type="SUPFAM" id="SSF57850">
    <property type="entry name" value="RING/U-box"/>
    <property type="match status" value="2"/>
</dbReference>
<dbReference type="CDD" id="cd20353">
    <property type="entry name" value="Rcat_RBR_RNF216"/>
    <property type="match status" value="1"/>
</dbReference>
<reference evidence="10" key="1">
    <citation type="submission" date="2023-03" db="EMBL/GenBank/DDBJ databases">
        <title>Massive genome expansion in bonnet fungi (Mycena s.s.) driven by repeated elements and novel gene families across ecological guilds.</title>
        <authorList>
            <consortium name="Lawrence Berkeley National Laboratory"/>
            <person name="Harder C.B."/>
            <person name="Miyauchi S."/>
            <person name="Viragh M."/>
            <person name="Kuo A."/>
            <person name="Thoen E."/>
            <person name="Andreopoulos B."/>
            <person name="Lu D."/>
            <person name="Skrede I."/>
            <person name="Drula E."/>
            <person name="Henrissat B."/>
            <person name="Morin E."/>
            <person name="Kohler A."/>
            <person name="Barry K."/>
            <person name="LaButti K."/>
            <person name="Morin E."/>
            <person name="Salamov A."/>
            <person name="Lipzen A."/>
            <person name="Mereny Z."/>
            <person name="Hegedus B."/>
            <person name="Baldrian P."/>
            <person name="Stursova M."/>
            <person name="Weitz H."/>
            <person name="Taylor A."/>
            <person name="Grigoriev I.V."/>
            <person name="Nagy L.G."/>
            <person name="Martin F."/>
            <person name="Kauserud H."/>
        </authorList>
    </citation>
    <scope>NUCLEOTIDE SEQUENCE</scope>
    <source>
        <strain evidence="10">9144</strain>
    </source>
</reference>
<dbReference type="CDD" id="cd16630">
    <property type="entry name" value="RING-HC_RBR_RNF216"/>
    <property type="match status" value="1"/>
</dbReference>
<keyword evidence="4" id="KW-0677">Repeat</keyword>
<keyword evidence="7" id="KW-0862">Zinc</keyword>
<evidence type="ECO:0000256" key="2">
    <source>
        <dbReference type="ARBA" id="ARBA00022679"/>
    </source>
</evidence>
<accession>A0AAD6VTP1</accession>
<dbReference type="GO" id="GO:0016740">
    <property type="term" value="F:transferase activity"/>
    <property type="evidence" value="ECO:0007669"/>
    <property type="project" value="UniProtKB-KW"/>
</dbReference>
<keyword evidence="2" id="KW-0808">Transferase</keyword>
<feature type="compositionally biased region" description="Basic and acidic residues" evidence="8">
    <location>
        <begin position="193"/>
        <end position="213"/>
    </location>
</feature>
<dbReference type="InterPro" id="IPR047546">
    <property type="entry name" value="Rcat_RBR_RNF216"/>
</dbReference>
<protein>
    <recommendedName>
        <fullName evidence="9">RING-type domain-containing protein</fullName>
    </recommendedName>
</protein>
<comment type="pathway">
    <text evidence="1">Protein modification; protein ubiquitination.</text>
</comment>
<dbReference type="GO" id="GO:0008270">
    <property type="term" value="F:zinc ion binding"/>
    <property type="evidence" value="ECO:0007669"/>
    <property type="project" value="UniProtKB-KW"/>
</dbReference>
<gene>
    <name evidence="10" type="ORF">GGX14DRAFT_591832</name>
</gene>
<dbReference type="AlphaFoldDB" id="A0AAD6VTP1"/>
<keyword evidence="3" id="KW-0479">Metal-binding</keyword>
<evidence type="ECO:0000313" key="10">
    <source>
        <dbReference type="EMBL" id="KAJ7219375.1"/>
    </source>
</evidence>
<dbReference type="Pfam" id="PF26200">
    <property type="entry name" value="Rcat_RNF216"/>
    <property type="match status" value="1"/>
</dbReference>
<keyword evidence="11" id="KW-1185">Reference proteome</keyword>
<feature type="non-terminal residue" evidence="10">
    <location>
        <position position="1"/>
    </location>
</feature>
<dbReference type="CDD" id="cd20339">
    <property type="entry name" value="BRcat_RBR_RNF216"/>
    <property type="match status" value="1"/>
</dbReference>
<dbReference type="PROSITE" id="PS51873">
    <property type="entry name" value="TRIAD"/>
    <property type="match status" value="1"/>
</dbReference>
<dbReference type="Gene3D" id="1.20.120.1750">
    <property type="match status" value="1"/>
</dbReference>
<evidence type="ECO:0000256" key="1">
    <source>
        <dbReference type="ARBA" id="ARBA00004906"/>
    </source>
</evidence>
<dbReference type="InterPro" id="IPR047544">
    <property type="entry name" value="RING-HC_RBR_RNF216"/>
</dbReference>
<feature type="region of interest" description="Disordered" evidence="8">
    <location>
        <begin position="1"/>
        <end position="60"/>
    </location>
</feature>
<name>A0AAD6VTP1_9AGAR</name>
<feature type="region of interest" description="Disordered" evidence="8">
    <location>
        <begin position="187"/>
        <end position="213"/>
    </location>
</feature>
<comment type="caution">
    <text evidence="10">The sequence shown here is derived from an EMBL/GenBank/DDBJ whole genome shotgun (WGS) entry which is preliminary data.</text>
</comment>
<dbReference type="InterPro" id="IPR044066">
    <property type="entry name" value="TRIAD_supradom"/>
</dbReference>
<dbReference type="Proteomes" id="UP001219525">
    <property type="component" value="Unassembled WGS sequence"/>
</dbReference>
<keyword evidence="6" id="KW-0833">Ubl conjugation pathway</keyword>
<evidence type="ECO:0000259" key="9">
    <source>
        <dbReference type="PROSITE" id="PS51873"/>
    </source>
</evidence>
<dbReference type="EMBL" id="JARJCW010000011">
    <property type="protein sequence ID" value="KAJ7219375.1"/>
    <property type="molecule type" value="Genomic_DNA"/>
</dbReference>
<evidence type="ECO:0000256" key="3">
    <source>
        <dbReference type="ARBA" id="ARBA00022723"/>
    </source>
</evidence>
<dbReference type="PANTHER" id="PTHR22770:SF47">
    <property type="entry name" value="E3 UBIQUITIN-PROTEIN LIGASE RNF216"/>
    <property type="match status" value="1"/>
</dbReference>
<evidence type="ECO:0000256" key="6">
    <source>
        <dbReference type="ARBA" id="ARBA00022786"/>
    </source>
</evidence>
<dbReference type="PANTHER" id="PTHR22770">
    <property type="entry name" value="UBIQUITIN CONJUGATING ENZYME 7 INTERACTING PROTEIN-RELATED"/>
    <property type="match status" value="1"/>
</dbReference>
<sequence>MEEVVQMPPPPEHSQRPMSNVVSPRGKSKAKHEIIELTDSDDEGPLLLVGGSDRRAHPTAVGQFRERRIFPLNRHMPDAASGSLENIPTKRRPKSKSVPLFLSSDEENEPPQLVVSDEEPIVVDNLPLPPSDPVPNYVAQVLEIIPDIDPEHLLSLVKQQYAQSRDNVVEPVLHALLEDPVYPKLDRKGKRKRVEEDSQDDERGMPKTKLDYSSKDREFKGGVHYSQLALDQLMLDFPRIPKPYLRQALIKNNHHYAPTHISLAEEKRRGGVLPYVEKTVPSRPLAKGKGKALNDDEFEKEREWIISRAREDAQGMDQVYVEVENLEGDDGIECGCCFSSYPFDKMVQCPEAHLFCSPCMTQYAETLLGSHDYKIVCMDQSGCKLPFPDAELGRFLTPKLLSLYERIKQNKEVEAAGIEGLEECPFCEFKCVIENDQEKLFVCRNEDCAAVSCRQCKQLDHLPKNCKEMEEDKNLDGRHTIEEAMTRALMRNCPRCQKAFIKDAGCNKMTCPNCSALSCYVCRKLITGYDHFAQLPGQPAAPGSSNSGKCILWDAVEQRHADEASYPSAQKALDVFKRAHPDVDEKDLRVEPLAPLPLAPPIPGV</sequence>
<feature type="region of interest" description="Disordered" evidence="8">
    <location>
        <begin position="76"/>
        <end position="111"/>
    </location>
</feature>
<proteinExistence type="predicted"/>
<evidence type="ECO:0000256" key="4">
    <source>
        <dbReference type="ARBA" id="ARBA00022737"/>
    </source>
</evidence>
<dbReference type="InterPro" id="IPR047545">
    <property type="entry name" value="BRcat_RBR_RNF216"/>
</dbReference>
<evidence type="ECO:0000256" key="5">
    <source>
        <dbReference type="ARBA" id="ARBA00022771"/>
    </source>
</evidence>
<evidence type="ECO:0000256" key="7">
    <source>
        <dbReference type="ARBA" id="ARBA00022833"/>
    </source>
</evidence>
<dbReference type="InterPro" id="IPR051628">
    <property type="entry name" value="LUBAC_E3_Ligases"/>
</dbReference>
<keyword evidence="5" id="KW-0863">Zinc-finger</keyword>